<comment type="caution">
    <text evidence="2">The sequence shown here is derived from an EMBL/GenBank/DDBJ whole genome shotgun (WGS) entry which is preliminary data.</text>
</comment>
<dbReference type="EMBL" id="BKCJ010008632">
    <property type="protein sequence ID" value="GEU83174.1"/>
    <property type="molecule type" value="Genomic_DNA"/>
</dbReference>
<gene>
    <name evidence="2" type="ORF">Tci_055152</name>
</gene>
<reference evidence="2" key="1">
    <citation type="journal article" date="2019" name="Sci. Rep.">
        <title>Draft genome of Tanacetum cinerariifolium, the natural source of mosquito coil.</title>
        <authorList>
            <person name="Yamashiro T."/>
            <person name="Shiraishi A."/>
            <person name="Satake H."/>
            <person name="Nakayama K."/>
        </authorList>
    </citation>
    <scope>NUCLEOTIDE SEQUENCE</scope>
</reference>
<feature type="compositionally biased region" description="Polar residues" evidence="1">
    <location>
        <begin position="746"/>
        <end position="757"/>
    </location>
</feature>
<accession>A0A6L2NF44</accession>
<name>A0A6L2NF44_TANCI</name>
<dbReference type="AlphaFoldDB" id="A0A6L2NF44"/>
<organism evidence="2">
    <name type="scientific">Tanacetum cinerariifolium</name>
    <name type="common">Dalmatian daisy</name>
    <name type="synonym">Chrysanthemum cinerariifolium</name>
    <dbReference type="NCBI Taxonomy" id="118510"/>
    <lineage>
        <taxon>Eukaryota</taxon>
        <taxon>Viridiplantae</taxon>
        <taxon>Streptophyta</taxon>
        <taxon>Embryophyta</taxon>
        <taxon>Tracheophyta</taxon>
        <taxon>Spermatophyta</taxon>
        <taxon>Magnoliopsida</taxon>
        <taxon>eudicotyledons</taxon>
        <taxon>Gunneridae</taxon>
        <taxon>Pentapetalae</taxon>
        <taxon>asterids</taxon>
        <taxon>campanulids</taxon>
        <taxon>Asterales</taxon>
        <taxon>Asteraceae</taxon>
        <taxon>Asteroideae</taxon>
        <taxon>Anthemideae</taxon>
        <taxon>Anthemidinae</taxon>
        <taxon>Tanacetum</taxon>
    </lineage>
</organism>
<evidence type="ECO:0000313" key="2">
    <source>
        <dbReference type="EMBL" id="GEU83174.1"/>
    </source>
</evidence>
<evidence type="ECO:0000256" key="1">
    <source>
        <dbReference type="SAM" id="MobiDB-lite"/>
    </source>
</evidence>
<protein>
    <submittedName>
        <fullName evidence="2">Ribonuclease H-like domain-containing protein</fullName>
    </submittedName>
</protein>
<sequence length="757" mass="85247">MGVSHVLRDDFRNYVPRSLFWRESLYKEGDRGSHGAIGKRIPFELEGLAFEPERRKYTLGALWSNELMINAEPISVVHPSNVSKNIVDFYNTSPEKDELSLKGLLKRGRNVPAQVSKVSGDASTPLDVDNNPDIHAKVDAVQRLTEKCTKGLLLLVKVLMLLEPYDRVPDKDVEEPQKKRVAEETLLQESFKKLKAVEVSGSDSTQEIPTNDPKEISKEYVQNMLEIIPMSKFKLLELMLSKRSRKNTKCVNAANEELTAAKHKLININAARLKLKLFKNIAAAEGITKFRINSKSFKKVSVIVVLDLSKVAISLYLLRDKDLFKSKDPQVEVILNGDSPTPTRIVDGVIQIIGPTTAEKRLAKKNELKARGTLLMALPNKHQLKFNIHKDAKTLMEPIEKRFGGRHQLEILKKSAIRVENSHLDLEEQSLDDLFNNLKIYESEVKGLSTSSQNTQNIAFVSSNNTDSTNESVSDVSNVSTTSSKATVSTLPNVDSFSDAVIYSFFTSQSNSPQLDNEDLKQINPDDLEEMDLKWQMAMLTISPRDNRNKDTPRQKFLVEVSTSNALVSQCSSSSSGSDNEVALCSKACSKSYATLQTHYDNLTVDFRKSQFDVLSYKTGLESVEARLVVYQQNESVRYNTDEGYHDVPPTYTRVFLPLKPDLVFNDASESVTNVLNVESSLNKPIQDKSKTLRPDAPIIEDWIFDSEDETEIELVPKQKEHSFVPTFEHVKTPRESVKKVKHPTQAENLQTNNQQS</sequence>
<proteinExistence type="predicted"/>
<feature type="region of interest" description="Disordered" evidence="1">
    <location>
        <begin position="732"/>
        <end position="757"/>
    </location>
</feature>